<sequence length="158" mass="17766">METKFHSTTDYGSGLYRVLLDFSSATLTKPQKRWHIACIAIHFSAKSIIKRQRNHKYSKISGSFSHTVLEIDSASGLDLLFDTDLVLVSRFPIINQTKLTDMVKNKSLDKLRQFDDVDGIAKLLKTDLVNGIPGDEDDAKKQRSAFGSNTYQSLIRNG</sequence>
<keyword evidence="2" id="KW-1185">Reference proteome</keyword>
<evidence type="ECO:0000313" key="2">
    <source>
        <dbReference type="Proteomes" id="UP000834106"/>
    </source>
</evidence>
<gene>
    <name evidence="1" type="ORF">FPE_LOCUS28647</name>
</gene>
<dbReference type="EMBL" id="OU503053">
    <property type="protein sequence ID" value="CAI9781217.1"/>
    <property type="molecule type" value="Genomic_DNA"/>
</dbReference>
<dbReference type="AlphaFoldDB" id="A0AAD2A4E4"/>
<reference evidence="1" key="1">
    <citation type="submission" date="2023-05" db="EMBL/GenBank/DDBJ databases">
        <authorList>
            <person name="Huff M."/>
        </authorList>
    </citation>
    <scope>NUCLEOTIDE SEQUENCE</scope>
</reference>
<evidence type="ECO:0000313" key="1">
    <source>
        <dbReference type="EMBL" id="CAI9781217.1"/>
    </source>
</evidence>
<organism evidence="1 2">
    <name type="scientific">Fraxinus pennsylvanica</name>
    <dbReference type="NCBI Taxonomy" id="56036"/>
    <lineage>
        <taxon>Eukaryota</taxon>
        <taxon>Viridiplantae</taxon>
        <taxon>Streptophyta</taxon>
        <taxon>Embryophyta</taxon>
        <taxon>Tracheophyta</taxon>
        <taxon>Spermatophyta</taxon>
        <taxon>Magnoliopsida</taxon>
        <taxon>eudicotyledons</taxon>
        <taxon>Gunneridae</taxon>
        <taxon>Pentapetalae</taxon>
        <taxon>asterids</taxon>
        <taxon>lamiids</taxon>
        <taxon>Lamiales</taxon>
        <taxon>Oleaceae</taxon>
        <taxon>Oleeae</taxon>
        <taxon>Fraxinus</taxon>
    </lineage>
</organism>
<accession>A0AAD2A4E4</accession>
<proteinExistence type="predicted"/>
<protein>
    <submittedName>
        <fullName evidence="1">Uncharacterized protein</fullName>
    </submittedName>
</protein>
<dbReference type="Proteomes" id="UP000834106">
    <property type="component" value="Chromosome 18"/>
</dbReference>
<name>A0AAD2A4E4_9LAMI</name>